<dbReference type="GO" id="GO:0000272">
    <property type="term" value="P:polysaccharide catabolic process"/>
    <property type="evidence" value="ECO:0007669"/>
    <property type="project" value="UniProtKB-KW"/>
</dbReference>
<feature type="signal peptide" evidence="10">
    <location>
        <begin position="1"/>
        <end position="21"/>
    </location>
</feature>
<name>A0A1Q5TAS9_9EURO</name>
<keyword evidence="6 8" id="KW-0326">Glycosidase</keyword>
<evidence type="ECO:0000313" key="13">
    <source>
        <dbReference type="Proteomes" id="UP000186955"/>
    </source>
</evidence>
<dbReference type="EMBL" id="MNBE01000695">
    <property type="protein sequence ID" value="OKO97349.1"/>
    <property type="molecule type" value="Genomic_DNA"/>
</dbReference>
<dbReference type="Gene3D" id="3.20.20.80">
    <property type="entry name" value="Glycosidases"/>
    <property type="match status" value="1"/>
</dbReference>
<evidence type="ECO:0000256" key="6">
    <source>
        <dbReference type="ARBA" id="ARBA00023295"/>
    </source>
</evidence>
<evidence type="ECO:0000256" key="1">
    <source>
        <dbReference type="ARBA" id="ARBA00000822"/>
    </source>
</evidence>
<keyword evidence="10" id="KW-0732">Signal</keyword>
<sequence length="345" mass="36333">MASKSFFLSVAFLASLQGVHGSIFGESTPKVAAYLNGGGQGLATFCQNPNVDIIQLAFVDQLDTEPQSASLAGIQSWEITQCQAQGKTILVSLGGATYHQADRQGGWSTPDLASQMADKLWNKYGPGASASGQGPWGTAVIDGFDFDFEVPMSNLPAFTNRLIALKNNAGLKKPFYLTAAPQCQWPDKNLQTVLDSNMGAFDAIFVQFYNNQECGIGAGYQRRSQGPSARRSGLLGNFNLAHWLNLASQSSGPANNNYNLAVTTAPGSGAKSIKPKIFVGVPGGTAGTETPNSGYVDANTLKQAIESVTAGGNANFGGVSIWSLQVAMSNGNFLANVKSILTSWK</sequence>
<accession>A0A1Q5TAS9</accession>
<keyword evidence="4" id="KW-0146">Chitin degradation</keyword>
<dbReference type="OrthoDB" id="6020543at2759"/>
<dbReference type="SUPFAM" id="SSF51445">
    <property type="entry name" value="(Trans)glycosidases"/>
    <property type="match status" value="1"/>
</dbReference>
<comment type="similarity">
    <text evidence="9">Belongs to the glycosyl hydrolase 18 family.</text>
</comment>
<dbReference type="GO" id="GO:0008843">
    <property type="term" value="F:endochitinase activity"/>
    <property type="evidence" value="ECO:0007669"/>
    <property type="project" value="UniProtKB-EC"/>
</dbReference>
<evidence type="ECO:0000256" key="3">
    <source>
        <dbReference type="ARBA" id="ARBA00022801"/>
    </source>
</evidence>
<comment type="catalytic activity">
    <reaction evidence="1">
        <text>Random endo-hydrolysis of N-acetyl-beta-D-glucosaminide (1-&gt;4)-beta-linkages in chitin and chitodextrins.</text>
        <dbReference type="EC" id="3.2.1.14"/>
    </reaction>
</comment>
<dbReference type="Pfam" id="PF00704">
    <property type="entry name" value="Glyco_hydro_18"/>
    <property type="match status" value="1"/>
</dbReference>
<dbReference type="PANTHER" id="PTHR45708">
    <property type="entry name" value="ENDOCHITINASE"/>
    <property type="match status" value="1"/>
</dbReference>
<dbReference type="InterPro" id="IPR050542">
    <property type="entry name" value="Glycosyl_Hydrlase18_Chitinase"/>
</dbReference>
<evidence type="ECO:0000256" key="8">
    <source>
        <dbReference type="RuleBase" id="RU000489"/>
    </source>
</evidence>
<evidence type="ECO:0000256" key="9">
    <source>
        <dbReference type="RuleBase" id="RU004453"/>
    </source>
</evidence>
<organism evidence="12 13">
    <name type="scientific">Penicillium subrubescens</name>
    <dbReference type="NCBI Taxonomy" id="1316194"/>
    <lineage>
        <taxon>Eukaryota</taxon>
        <taxon>Fungi</taxon>
        <taxon>Dikarya</taxon>
        <taxon>Ascomycota</taxon>
        <taxon>Pezizomycotina</taxon>
        <taxon>Eurotiomycetes</taxon>
        <taxon>Eurotiomycetidae</taxon>
        <taxon>Eurotiales</taxon>
        <taxon>Aspergillaceae</taxon>
        <taxon>Penicillium</taxon>
    </lineage>
</organism>
<dbReference type="GO" id="GO:0005576">
    <property type="term" value="C:extracellular region"/>
    <property type="evidence" value="ECO:0007669"/>
    <property type="project" value="TreeGrafter"/>
</dbReference>
<evidence type="ECO:0000256" key="4">
    <source>
        <dbReference type="ARBA" id="ARBA00023024"/>
    </source>
</evidence>
<dbReference type="GO" id="GO:0006032">
    <property type="term" value="P:chitin catabolic process"/>
    <property type="evidence" value="ECO:0007669"/>
    <property type="project" value="UniProtKB-KW"/>
</dbReference>
<evidence type="ECO:0000256" key="5">
    <source>
        <dbReference type="ARBA" id="ARBA00023277"/>
    </source>
</evidence>
<comment type="caution">
    <text evidence="12">The sequence shown here is derived from an EMBL/GenBank/DDBJ whole genome shotgun (WGS) entry which is preliminary data.</text>
</comment>
<keyword evidence="3 8" id="KW-0378">Hydrolase</keyword>
<dbReference type="EC" id="3.2.1.14" evidence="2"/>
<reference evidence="12 13" key="1">
    <citation type="submission" date="2016-10" db="EMBL/GenBank/DDBJ databases">
        <title>Genome sequence of the ascomycete fungus Penicillium subrubescens.</title>
        <authorList>
            <person name="De Vries R.P."/>
            <person name="Peng M."/>
            <person name="Dilokpimol A."/>
            <person name="Hilden K."/>
            <person name="Makela M.R."/>
            <person name="Grigoriev I."/>
            <person name="Riley R."/>
            <person name="Granchi Z."/>
        </authorList>
    </citation>
    <scope>NUCLEOTIDE SEQUENCE [LARGE SCALE GENOMIC DNA]</scope>
    <source>
        <strain evidence="12 13">CBS 132785</strain>
    </source>
</reference>
<keyword evidence="13" id="KW-1185">Reference proteome</keyword>
<keyword evidence="7" id="KW-0624">Polysaccharide degradation</keyword>
<evidence type="ECO:0000256" key="7">
    <source>
        <dbReference type="ARBA" id="ARBA00023326"/>
    </source>
</evidence>
<dbReference type="PANTHER" id="PTHR45708:SF49">
    <property type="entry name" value="ENDOCHITINASE"/>
    <property type="match status" value="1"/>
</dbReference>
<protein>
    <recommendedName>
        <fullName evidence="2">chitinase</fullName>
        <ecNumber evidence="2">3.2.1.14</ecNumber>
    </recommendedName>
</protein>
<gene>
    <name evidence="12" type="ORF">PENSUB_10143</name>
</gene>
<proteinExistence type="inferred from homology"/>
<dbReference type="InterPro" id="IPR001579">
    <property type="entry name" value="Glyco_hydro_18_chit_AS"/>
</dbReference>
<keyword evidence="5" id="KW-0119">Carbohydrate metabolism</keyword>
<dbReference type="AlphaFoldDB" id="A0A1Q5TAS9"/>
<evidence type="ECO:0000256" key="2">
    <source>
        <dbReference type="ARBA" id="ARBA00012729"/>
    </source>
</evidence>
<feature type="domain" description="GH18" evidence="11">
    <location>
        <begin position="29"/>
        <end position="344"/>
    </location>
</feature>
<dbReference type="Proteomes" id="UP000186955">
    <property type="component" value="Unassembled WGS sequence"/>
</dbReference>
<evidence type="ECO:0000259" key="11">
    <source>
        <dbReference type="PROSITE" id="PS51910"/>
    </source>
</evidence>
<evidence type="ECO:0000313" key="12">
    <source>
        <dbReference type="EMBL" id="OKO97349.1"/>
    </source>
</evidence>
<dbReference type="InterPro" id="IPR001223">
    <property type="entry name" value="Glyco_hydro18_cat"/>
</dbReference>
<dbReference type="InterPro" id="IPR017853">
    <property type="entry name" value="GH"/>
</dbReference>
<feature type="chain" id="PRO_5012186047" description="chitinase" evidence="10">
    <location>
        <begin position="22"/>
        <end position="345"/>
    </location>
</feature>
<evidence type="ECO:0000256" key="10">
    <source>
        <dbReference type="SAM" id="SignalP"/>
    </source>
</evidence>
<dbReference type="STRING" id="1316194.A0A1Q5TAS9"/>
<dbReference type="PROSITE" id="PS01095">
    <property type="entry name" value="GH18_1"/>
    <property type="match status" value="1"/>
</dbReference>
<dbReference type="PROSITE" id="PS51910">
    <property type="entry name" value="GH18_2"/>
    <property type="match status" value="1"/>
</dbReference>